<dbReference type="EMBL" id="JBEPSH010000006">
    <property type="protein sequence ID" value="MET4578375.1"/>
    <property type="molecule type" value="Genomic_DNA"/>
</dbReference>
<comment type="caution">
    <text evidence="1">The sequence shown here is derived from an EMBL/GenBank/DDBJ whole genome shotgun (WGS) entry which is preliminary data.</text>
</comment>
<organism evidence="1 2">
    <name type="scientific">Ottowia thiooxydans</name>
    <dbReference type="NCBI Taxonomy" id="219182"/>
    <lineage>
        <taxon>Bacteria</taxon>
        <taxon>Pseudomonadati</taxon>
        <taxon>Pseudomonadota</taxon>
        <taxon>Betaproteobacteria</taxon>
        <taxon>Burkholderiales</taxon>
        <taxon>Comamonadaceae</taxon>
        <taxon>Ottowia</taxon>
    </lineage>
</organism>
<sequence>MATILLNSPSFAPAETQLKPAYQAQEGLHVALSDATWDAVRNGSQDEGSFFSRIWEAIKEFFTPSDQIEAKNAFLKFYSSESNDQDKLDGFYKLKELAGFGNQELCAPEVSYHAKPDGGFFKFYNLKIKVEGVETPLERHVSADCDEVDEIVKAYSPIIASENDQQQFAKCIKALYASPDVLEAAVEKDPLFYQGLALILAGINIRTPGLGVSIDVDNGLSFRDNKFPVHGSSAIDQSICDLKLSPEIKSDFQAKIESFRPAQISFDQKHEAFQLLSQAMGHSPKDYTKNDHKQVGKLLETVYSRGASFQQKEAALLKLRNQIGSLPGMAFEVSQSTVGSFKGEKGALAEIINLRMVFPGNEKSLKPIEIFNAKLRVADPGKEVGSQSNLMYRPWTAIFAIGAGVQLTHVRAEYSRLAVAQKLNDTSEFFDLEPDGSMETYAQQRLNVSNHSQLSADEPEDIFYDFDVISEADRTDTNSSLV</sequence>
<evidence type="ECO:0000313" key="1">
    <source>
        <dbReference type="EMBL" id="MET4578375.1"/>
    </source>
</evidence>
<accession>A0ABV2QBH8</accession>
<proteinExistence type="predicted"/>
<dbReference type="Gene3D" id="3.30.2440.10">
    <property type="entry name" value="Secreted effector protein SifA"/>
    <property type="match status" value="1"/>
</dbReference>
<reference evidence="1 2" key="1">
    <citation type="submission" date="2024-06" db="EMBL/GenBank/DDBJ databases">
        <title>Sorghum-associated microbial communities from plants grown in Nebraska, USA.</title>
        <authorList>
            <person name="Schachtman D."/>
        </authorList>
    </citation>
    <scope>NUCLEOTIDE SEQUENCE [LARGE SCALE GENOMIC DNA]</scope>
    <source>
        <strain evidence="1 2">2709</strain>
    </source>
</reference>
<evidence type="ECO:0000313" key="2">
    <source>
        <dbReference type="Proteomes" id="UP001549320"/>
    </source>
</evidence>
<dbReference type="Proteomes" id="UP001549320">
    <property type="component" value="Unassembled WGS sequence"/>
</dbReference>
<keyword evidence="2" id="KW-1185">Reference proteome</keyword>
<dbReference type="RefSeq" id="WP_354445543.1">
    <property type="nucleotide sequence ID" value="NZ_JBEPSH010000006.1"/>
</dbReference>
<protein>
    <submittedName>
        <fullName evidence="1">Uncharacterized protein</fullName>
    </submittedName>
</protein>
<name>A0ABV2QBH8_9BURK</name>
<gene>
    <name evidence="1" type="ORF">ABIE13_003491</name>
</gene>